<dbReference type="EMBL" id="JAUEPU010000050">
    <property type="protein sequence ID" value="KAK0485500.1"/>
    <property type="molecule type" value="Genomic_DNA"/>
</dbReference>
<dbReference type="Proteomes" id="UP001175228">
    <property type="component" value="Unassembled WGS sequence"/>
</dbReference>
<protein>
    <submittedName>
        <fullName evidence="1">Uncharacterized protein</fullName>
    </submittedName>
</protein>
<sequence>MGCARVRDVSESTPVYPTPSRYCVPNGRKTRTDSILLRQLCAHHVEGHDPSTLRVLRCVEKPINPAA</sequence>
<dbReference type="AlphaFoldDB" id="A0AA39PJL5"/>
<gene>
    <name evidence="1" type="ORF">EDD18DRAFT_698106</name>
</gene>
<evidence type="ECO:0000313" key="1">
    <source>
        <dbReference type="EMBL" id="KAK0485500.1"/>
    </source>
</evidence>
<name>A0AA39PJL5_9AGAR</name>
<comment type="caution">
    <text evidence="1">The sequence shown here is derived from an EMBL/GenBank/DDBJ whole genome shotgun (WGS) entry which is preliminary data.</text>
</comment>
<evidence type="ECO:0000313" key="2">
    <source>
        <dbReference type="Proteomes" id="UP001175228"/>
    </source>
</evidence>
<reference evidence="1" key="1">
    <citation type="submission" date="2023-06" db="EMBL/GenBank/DDBJ databases">
        <authorList>
            <consortium name="Lawrence Berkeley National Laboratory"/>
            <person name="Ahrendt S."/>
            <person name="Sahu N."/>
            <person name="Indic B."/>
            <person name="Wong-Bajracharya J."/>
            <person name="Merenyi Z."/>
            <person name="Ke H.-M."/>
            <person name="Monk M."/>
            <person name="Kocsube S."/>
            <person name="Drula E."/>
            <person name="Lipzen A."/>
            <person name="Balint B."/>
            <person name="Henrissat B."/>
            <person name="Andreopoulos B."/>
            <person name="Martin F.M."/>
            <person name="Harder C.B."/>
            <person name="Rigling D."/>
            <person name="Ford K.L."/>
            <person name="Foster G.D."/>
            <person name="Pangilinan J."/>
            <person name="Papanicolaou A."/>
            <person name="Barry K."/>
            <person name="LaButti K."/>
            <person name="Viragh M."/>
            <person name="Koriabine M."/>
            <person name="Yan M."/>
            <person name="Riley R."/>
            <person name="Champramary S."/>
            <person name="Plett K.L."/>
            <person name="Tsai I.J."/>
            <person name="Slot J."/>
            <person name="Sipos G."/>
            <person name="Plett J."/>
            <person name="Nagy L.G."/>
            <person name="Grigoriev I.V."/>
        </authorList>
    </citation>
    <scope>NUCLEOTIDE SEQUENCE</scope>
    <source>
        <strain evidence="1">HWK02</strain>
    </source>
</reference>
<proteinExistence type="predicted"/>
<keyword evidence="2" id="KW-1185">Reference proteome</keyword>
<organism evidence="1 2">
    <name type="scientific">Armillaria luteobubalina</name>
    <dbReference type="NCBI Taxonomy" id="153913"/>
    <lineage>
        <taxon>Eukaryota</taxon>
        <taxon>Fungi</taxon>
        <taxon>Dikarya</taxon>
        <taxon>Basidiomycota</taxon>
        <taxon>Agaricomycotina</taxon>
        <taxon>Agaricomycetes</taxon>
        <taxon>Agaricomycetidae</taxon>
        <taxon>Agaricales</taxon>
        <taxon>Marasmiineae</taxon>
        <taxon>Physalacriaceae</taxon>
        <taxon>Armillaria</taxon>
    </lineage>
</organism>
<accession>A0AA39PJL5</accession>